<keyword evidence="2" id="KW-1185">Reference proteome</keyword>
<name>A0A822XEF7_NELNU</name>
<evidence type="ECO:0000313" key="1">
    <source>
        <dbReference type="EMBL" id="DAD18272.1"/>
    </source>
</evidence>
<proteinExistence type="predicted"/>
<dbReference type="AlphaFoldDB" id="A0A822XEF7"/>
<protein>
    <submittedName>
        <fullName evidence="1">Uncharacterized protein</fullName>
    </submittedName>
</protein>
<dbReference type="EMBL" id="DUZY01000001">
    <property type="protein sequence ID" value="DAD18272.1"/>
    <property type="molecule type" value="Genomic_DNA"/>
</dbReference>
<organism evidence="1 2">
    <name type="scientific">Nelumbo nucifera</name>
    <name type="common">Sacred lotus</name>
    <dbReference type="NCBI Taxonomy" id="4432"/>
    <lineage>
        <taxon>Eukaryota</taxon>
        <taxon>Viridiplantae</taxon>
        <taxon>Streptophyta</taxon>
        <taxon>Embryophyta</taxon>
        <taxon>Tracheophyta</taxon>
        <taxon>Spermatophyta</taxon>
        <taxon>Magnoliopsida</taxon>
        <taxon>Proteales</taxon>
        <taxon>Nelumbonaceae</taxon>
        <taxon>Nelumbo</taxon>
    </lineage>
</organism>
<accession>A0A822XEF7</accession>
<gene>
    <name evidence="1" type="ORF">HUJ06_019736</name>
</gene>
<comment type="caution">
    <text evidence="1">The sequence shown here is derived from an EMBL/GenBank/DDBJ whole genome shotgun (WGS) entry which is preliminary data.</text>
</comment>
<sequence>MTIPTKSTNLVRFPIHTEPGSSSRRVRVLCTRGCTGRVNLRMRKRYIDQANVNVRLSVNVV</sequence>
<dbReference type="Proteomes" id="UP000607653">
    <property type="component" value="Unassembled WGS sequence"/>
</dbReference>
<reference evidence="1 2" key="1">
    <citation type="journal article" date="2020" name="Mol. Biol. Evol.">
        <title>Distinct Expression and Methylation Patterns for Genes with Different Fates following a Single Whole-Genome Duplication in Flowering Plants.</title>
        <authorList>
            <person name="Shi T."/>
            <person name="Rahmani R.S."/>
            <person name="Gugger P.F."/>
            <person name="Wang M."/>
            <person name="Li H."/>
            <person name="Zhang Y."/>
            <person name="Li Z."/>
            <person name="Wang Q."/>
            <person name="Van de Peer Y."/>
            <person name="Marchal K."/>
            <person name="Chen J."/>
        </authorList>
    </citation>
    <scope>NUCLEOTIDE SEQUENCE [LARGE SCALE GENOMIC DNA]</scope>
    <source>
        <tissue evidence="1">Leaf</tissue>
    </source>
</reference>
<evidence type="ECO:0000313" key="2">
    <source>
        <dbReference type="Proteomes" id="UP000607653"/>
    </source>
</evidence>